<dbReference type="KEGG" id="rca:Rcas_2808"/>
<dbReference type="eggNOG" id="COG1716">
    <property type="taxonomic scope" value="Bacteria"/>
</dbReference>
<feature type="region of interest" description="Disordered" evidence="4">
    <location>
        <begin position="1"/>
        <end position="23"/>
    </location>
</feature>
<organism evidence="6 7">
    <name type="scientific">Roseiflexus castenholzii (strain DSM 13941 / HLO8)</name>
    <dbReference type="NCBI Taxonomy" id="383372"/>
    <lineage>
        <taxon>Bacteria</taxon>
        <taxon>Bacillati</taxon>
        <taxon>Chloroflexota</taxon>
        <taxon>Chloroflexia</taxon>
        <taxon>Chloroflexales</taxon>
        <taxon>Roseiflexineae</taxon>
        <taxon>Roseiflexaceae</taxon>
        <taxon>Roseiflexus</taxon>
    </lineage>
</organism>
<dbReference type="Gene3D" id="2.60.40.10">
    <property type="entry name" value="Immunoglobulins"/>
    <property type="match status" value="2"/>
</dbReference>
<dbReference type="PANTHER" id="PTHR23308">
    <property type="entry name" value="NUCLEAR INHIBITOR OF PROTEIN PHOSPHATASE-1"/>
    <property type="match status" value="1"/>
</dbReference>
<feature type="compositionally biased region" description="Polar residues" evidence="4">
    <location>
        <begin position="11"/>
        <end position="23"/>
    </location>
</feature>
<proteinExistence type="predicted"/>
<evidence type="ECO:0000256" key="2">
    <source>
        <dbReference type="ARBA" id="ARBA00022737"/>
    </source>
</evidence>
<evidence type="ECO:0000256" key="3">
    <source>
        <dbReference type="ARBA" id="ARBA00022837"/>
    </source>
</evidence>
<dbReference type="Gene3D" id="2.60.200.20">
    <property type="match status" value="1"/>
</dbReference>
<feature type="compositionally biased region" description="Pro residues" evidence="4">
    <location>
        <begin position="563"/>
        <end position="575"/>
    </location>
</feature>
<evidence type="ECO:0000256" key="4">
    <source>
        <dbReference type="SAM" id="MobiDB-lite"/>
    </source>
</evidence>
<evidence type="ECO:0000313" key="7">
    <source>
        <dbReference type="Proteomes" id="UP000000263"/>
    </source>
</evidence>
<feature type="region of interest" description="Disordered" evidence="4">
    <location>
        <begin position="694"/>
        <end position="775"/>
    </location>
</feature>
<keyword evidence="3" id="KW-0106">Calcium</keyword>
<dbReference type="OrthoDB" id="134444at2"/>
<dbReference type="GO" id="GO:0007154">
    <property type="term" value="P:cell communication"/>
    <property type="evidence" value="ECO:0007669"/>
    <property type="project" value="InterPro"/>
</dbReference>
<dbReference type="SUPFAM" id="SSF141072">
    <property type="entry name" value="CalX-like"/>
    <property type="match status" value="1"/>
</dbReference>
<dbReference type="EMBL" id="CP000804">
    <property type="protein sequence ID" value="ABU58879.1"/>
    <property type="molecule type" value="Genomic_DNA"/>
</dbReference>
<dbReference type="InterPro" id="IPR000253">
    <property type="entry name" value="FHA_dom"/>
</dbReference>
<dbReference type="InterPro" id="IPR008984">
    <property type="entry name" value="SMAD_FHA_dom_sf"/>
</dbReference>
<dbReference type="RefSeq" id="WP_012121303.1">
    <property type="nucleotide sequence ID" value="NC_009767.1"/>
</dbReference>
<dbReference type="InterPro" id="IPR003644">
    <property type="entry name" value="Calx_beta"/>
</dbReference>
<dbReference type="PROSITE" id="PS50006">
    <property type="entry name" value="FHA_DOMAIN"/>
    <property type="match status" value="1"/>
</dbReference>
<dbReference type="Gene3D" id="2.60.40.2030">
    <property type="match status" value="1"/>
</dbReference>
<dbReference type="SMART" id="SM00237">
    <property type="entry name" value="Calx_beta"/>
    <property type="match status" value="1"/>
</dbReference>
<feature type="compositionally biased region" description="Low complexity" evidence="4">
    <location>
        <begin position="547"/>
        <end position="562"/>
    </location>
</feature>
<sequence>MSPDEAPDSEASPNPYATQVVASSTNERPAFVALIDARGQPAQSVEVTAAGVTIGRLKSSALVLDDPTISRNHARVEWDGRRARVTDLGSKSGTFLGAVRLTPQTPYEWLPDQPLRIGRYTLRLYPGAPPPAPAAAAAAAAIPGAPTGRLVPADAPSSPAVPTGLLNPDMAAPERAGAAVEPATAVALAVLPDQRALTLTPGEHVTINVVVTNHATIPLTVSLMLDGLPPEWVEVAPTVTVMPGARVPATLLVQAPASSASRAGSYAVSLQAFAAELPTLMFEAPLEWRVAPFLAGELSIAPKRARGRDRAVYTVTVRNNGNVPASYALSATDDLQELAYSIAQERLTVGPGEAAETSLTVVVERRVFGAERQHPFTVQAVETDVQQALRETLSVQAQFVQTPAFPLWWIPMVLTLLLLALLCGFAALPASLAGMLPGYGIFAAPTESPPDMRATAAAEATATAQQLQLIEQQGQATLAALAQTATAAPADQQVALQATLAAQFASATAIALQFTALPTLPPPTDAPFATVPPGTLPAPTASPVAGAPSPTATLTRTRTPTLTPTPAPTQTPAPGLPELTIDDASVQRRTSGETTMTFTVRLSSSSSATVSVEYTTEDDTARAGIDYRSVSGTLAFNPGETERVIVVQALPSSTTATDRRFRVVLTSAAGANFADNVAVGTIRPAAGIATATPTATFAPTQTPTNTGTPLPGATATPTNTPTPLPTATPTNTHTPTPLPTATPTETLTPTPTETLTPTPTETPTLTPTETPEPVTLTLTAPTSVNVTGGASTPWTDIDGVVISGAPDTDTVMVRLNIVGVNPSNNAGEMRITGLDGFAQTSTPQTFMTTLADANSRLSRLQYRRGAIGQARMTITVTHGSQVRTAQIDLQINQP</sequence>
<evidence type="ECO:0000259" key="5">
    <source>
        <dbReference type="PROSITE" id="PS50006"/>
    </source>
</evidence>
<feature type="compositionally biased region" description="Low complexity" evidence="4">
    <location>
        <begin position="694"/>
        <end position="719"/>
    </location>
</feature>
<dbReference type="AlphaFoldDB" id="A7NMV5"/>
<keyword evidence="1" id="KW-0732">Signal</keyword>
<dbReference type="Pfam" id="PF03160">
    <property type="entry name" value="Calx-beta"/>
    <property type="match status" value="1"/>
</dbReference>
<dbReference type="InterPro" id="IPR038081">
    <property type="entry name" value="CalX-like_sf"/>
</dbReference>
<name>A7NMV5_ROSCS</name>
<reference evidence="6 7" key="1">
    <citation type="submission" date="2007-08" db="EMBL/GenBank/DDBJ databases">
        <title>Complete sequence of Roseiflexus castenholzii DSM 13941.</title>
        <authorList>
            <consortium name="US DOE Joint Genome Institute"/>
            <person name="Copeland A."/>
            <person name="Lucas S."/>
            <person name="Lapidus A."/>
            <person name="Barry K."/>
            <person name="Glavina del Rio T."/>
            <person name="Dalin E."/>
            <person name="Tice H."/>
            <person name="Pitluck S."/>
            <person name="Thompson L.S."/>
            <person name="Brettin T."/>
            <person name="Bruce D."/>
            <person name="Detter J.C."/>
            <person name="Han C."/>
            <person name="Tapia R."/>
            <person name="Schmutz J."/>
            <person name="Larimer F."/>
            <person name="Land M."/>
            <person name="Hauser L."/>
            <person name="Kyrpides N."/>
            <person name="Mikhailova N."/>
            <person name="Bryant D.A."/>
            <person name="Hanada S."/>
            <person name="Tsukatani Y."/>
            <person name="Richardson P."/>
        </authorList>
    </citation>
    <scope>NUCLEOTIDE SEQUENCE [LARGE SCALE GENOMIC DNA]</scope>
    <source>
        <strain evidence="7">DSM 13941 / HLO8</strain>
    </source>
</reference>
<dbReference type="CDD" id="cd00060">
    <property type="entry name" value="FHA"/>
    <property type="match status" value="1"/>
</dbReference>
<dbReference type="Pfam" id="PF00498">
    <property type="entry name" value="FHA"/>
    <property type="match status" value="1"/>
</dbReference>
<keyword evidence="2" id="KW-0677">Repeat</keyword>
<dbReference type="Proteomes" id="UP000000263">
    <property type="component" value="Chromosome"/>
</dbReference>
<feature type="compositionally biased region" description="Low complexity" evidence="4">
    <location>
        <begin position="727"/>
        <end position="775"/>
    </location>
</feature>
<feature type="domain" description="FHA" evidence="5">
    <location>
        <begin position="52"/>
        <end position="101"/>
    </location>
</feature>
<dbReference type="InterPro" id="IPR050923">
    <property type="entry name" value="Cell_Proc_Reg/RNA_Proc"/>
</dbReference>
<evidence type="ECO:0000313" key="6">
    <source>
        <dbReference type="EMBL" id="ABU58879.1"/>
    </source>
</evidence>
<dbReference type="InterPro" id="IPR013783">
    <property type="entry name" value="Ig-like_fold"/>
</dbReference>
<dbReference type="HOGENOM" id="CLU_323346_0_0_0"/>
<feature type="region of interest" description="Disordered" evidence="4">
    <location>
        <begin position="525"/>
        <end position="579"/>
    </location>
</feature>
<dbReference type="SMART" id="SM00240">
    <property type="entry name" value="FHA"/>
    <property type="match status" value="1"/>
</dbReference>
<protein>
    <submittedName>
        <fullName evidence="6">FHA domain containing protein</fullName>
    </submittedName>
</protein>
<gene>
    <name evidence="6" type="ordered locus">Rcas_2808</name>
</gene>
<dbReference type="SUPFAM" id="SSF49879">
    <property type="entry name" value="SMAD/FHA domain"/>
    <property type="match status" value="1"/>
</dbReference>
<accession>A7NMV5</accession>
<evidence type="ECO:0000256" key="1">
    <source>
        <dbReference type="ARBA" id="ARBA00022729"/>
    </source>
</evidence>
<keyword evidence="7" id="KW-1185">Reference proteome</keyword>
<dbReference type="GO" id="GO:0016020">
    <property type="term" value="C:membrane"/>
    <property type="evidence" value="ECO:0007669"/>
    <property type="project" value="InterPro"/>
</dbReference>
<dbReference type="STRING" id="383372.Rcas_2808"/>